<comment type="caution">
    <text evidence="1">The sequence shown here is derived from an EMBL/GenBank/DDBJ whole genome shotgun (WGS) entry which is preliminary data.</text>
</comment>
<dbReference type="EMBL" id="MU089626">
    <property type="protein sequence ID" value="KAF7850285.1"/>
    <property type="molecule type" value="Genomic_DNA"/>
</dbReference>
<sequence>MLEDRDKGKLLKVWWEVTVKGLEDVASPSAEASNEVSADMLEDRDKGKQLKALQEVIWKWLEASSAEASNEASKDAEMVENQDKEKLLKAPWEVIQKGLKEHVEQFQLESASDRDKVLFVSSDGGRFELGMSHRSPIEDRFRRRSLRENYARHGHVERNLATVELGGLAVAGRVELLNFNDGSDRPCKLRKLKVLDHLSLEASQGHDAIAVSNDGKISEKDGIKSEDAGILEDPIKGKLCPKTTYLIDLADDILSFEIFDRLSDHDLEKLGSVSKDIKRLSFRDELWKPRYEDEFGESLDLPKKLSWKQKFSLSMERKIESARSSGPNKRKRESDYDRLVLAILQRGPQLQSGRI</sequence>
<name>A0A8T0CWB5_CORYI</name>
<dbReference type="Proteomes" id="UP000806378">
    <property type="component" value="Unassembled WGS sequence"/>
</dbReference>
<organism evidence="1 2">
    <name type="scientific">Corymbia citriodora subsp. variegata</name>
    <dbReference type="NCBI Taxonomy" id="360336"/>
    <lineage>
        <taxon>Eukaryota</taxon>
        <taxon>Viridiplantae</taxon>
        <taxon>Streptophyta</taxon>
        <taxon>Embryophyta</taxon>
        <taxon>Tracheophyta</taxon>
        <taxon>Spermatophyta</taxon>
        <taxon>Magnoliopsida</taxon>
        <taxon>eudicotyledons</taxon>
        <taxon>Gunneridae</taxon>
        <taxon>Pentapetalae</taxon>
        <taxon>rosids</taxon>
        <taxon>malvids</taxon>
        <taxon>Myrtales</taxon>
        <taxon>Myrtaceae</taxon>
        <taxon>Myrtoideae</taxon>
        <taxon>Eucalypteae</taxon>
        <taxon>Corymbia</taxon>
    </lineage>
</organism>
<keyword evidence="2" id="KW-1185">Reference proteome</keyword>
<protein>
    <recommendedName>
        <fullName evidence="3">F-box protein</fullName>
    </recommendedName>
</protein>
<reference evidence="1" key="1">
    <citation type="submission" date="2020-05" db="EMBL/GenBank/DDBJ databases">
        <title>WGS assembly of Corymbia citriodora subspecies variegata.</title>
        <authorList>
            <person name="Barry K."/>
            <person name="Hundley H."/>
            <person name="Shu S."/>
            <person name="Jenkins J."/>
            <person name="Grimwood J."/>
            <person name="Baten A."/>
        </authorList>
    </citation>
    <scope>NUCLEOTIDE SEQUENCE</scope>
    <source>
        <strain evidence="1">CV2-018</strain>
    </source>
</reference>
<evidence type="ECO:0008006" key="3">
    <source>
        <dbReference type="Google" id="ProtNLM"/>
    </source>
</evidence>
<dbReference type="PANTHER" id="PTHR47602:SF2">
    <property type="entry name" value="F-BOX PROTEIN SKIP22"/>
    <property type="match status" value="1"/>
</dbReference>
<dbReference type="SUPFAM" id="SSF81383">
    <property type="entry name" value="F-box domain"/>
    <property type="match status" value="1"/>
</dbReference>
<dbReference type="Gene3D" id="1.20.1280.50">
    <property type="match status" value="1"/>
</dbReference>
<dbReference type="InterPro" id="IPR036047">
    <property type="entry name" value="F-box-like_dom_sf"/>
</dbReference>
<evidence type="ECO:0000313" key="1">
    <source>
        <dbReference type="EMBL" id="KAF7850285.1"/>
    </source>
</evidence>
<evidence type="ECO:0000313" key="2">
    <source>
        <dbReference type="Proteomes" id="UP000806378"/>
    </source>
</evidence>
<dbReference type="Gramene" id="rna-gnl|WGS:JABURB|Cocit.L5658.1">
    <property type="protein sequence ID" value="cds-KAF7850285.1"/>
    <property type="gene ID" value="gene-BT93_L5658"/>
</dbReference>
<proteinExistence type="predicted"/>
<gene>
    <name evidence="1" type="ORF">BT93_L5658</name>
</gene>
<accession>A0A8T0CWB5</accession>
<dbReference type="AlphaFoldDB" id="A0A8T0CWB5"/>
<dbReference type="PANTHER" id="PTHR47602">
    <property type="entry name" value="F-BOX PROTEIN SKIP22"/>
    <property type="match status" value="1"/>
</dbReference>